<feature type="transmembrane region" description="Helical" evidence="1">
    <location>
        <begin position="176"/>
        <end position="193"/>
    </location>
</feature>
<evidence type="ECO:0000256" key="1">
    <source>
        <dbReference type="SAM" id="Phobius"/>
    </source>
</evidence>
<comment type="caution">
    <text evidence="2">The sequence shown here is derived from an EMBL/GenBank/DDBJ whole genome shotgun (WGS) entry which is preliminary data.</text>
</comment>
<gene>
    <name evidence="2" type="ORF">B0H65DRAFT_467747</name>
</gene>
<evidence type="ECO:0000313" key="2">
    <source>
        <dbReference type="EMBL" id="KAK3342254.1"/>
    </source>
</evidence>
<name>A0AAE0JD27_9PEZI</name>
<protein>
    <submittedName>
        <fullName evidence="2">Uncharacterized protein</fullName>
    </submittedName>
</protein>
<proteinExistence type="predicted"/>
<sequence length="337" mass="38521">MIQSLEVFIDTQFTPKAKSSAQLPISRRGVNMAHLQPEPTSPYNFGLRSDFEIALIQPFLYFFSGVFLDIYFPSHVAPKPTSPTELAFPNTCTPDEHLTSPDQRRNTIGEQALISLMFILVIMRASPYLDFKGPDPWAFDLPLAWPSFLKNKLLASEHVLPPDDYRVTQRREAMRLLFLVVISGLLCPIADYYCGRGEGAFVFWFDAVELPLSYVGSVPLTIAVILVFYRYGVSWGVQVMMMLSRITLPCVATAAASEALAYATFGRRYGVVDIWDRRIEKWVEAWKKEKSKADREVRDEVEMSERNKELLVWRRGMKEGNGYGPDYWLPREKGPRV</sequence>
<keyword evidence="1" id="KW-0472">Membrane</keyword>
<dbReference type="AlphaFoldDB" id="A0AAE0JD27"/>
<keyword evidence="1" id="KW-1133">Transmembrane helix</keyword>
<reference evidence="2" key="2">
    <citation type="submission" date="2023-06" db="EMBL/GenBank/DDBJ databases">
        <authorList>
            <consortium name="Lawrence Berkeley National Laboratory"/>
            <person name="Haridas S."/>
            <person name="Hensen N."/>
            <person name="Bonometti L."/>
            <person name="Westerberg I."/>
            <person name="Brannstrom I.O."/>
            <person name="Guillou S."/>
            <person name="Cros-Aarteil S."/>
            <person name="Calhoun S."/>
            <person name="Kuo A."/>
            <person name="Mondo S."/>
            <person name="Pangilinan J."/>
            <person name="Riley R."/>
            <person name="Labutti K."/>
            <person name="Andreopoulos B."/>
            <person name="Lipzen A."/>
            <person name="Chen C."/>
            <person name="Yanf M."/>
            <person name="Daum C."/>
            <person name="Ng V."/>
            <person name="Clum A."/>
            <person name="Steindorff A."/>
            <person name="Ohm R."/>
            <person name="Martin F."/>
            <person name="Silar P."/>
            <person name="Natvig D."/>
            <person name="Lalanne C."/>
            <person name="Gautier V."/>
            <person name="Ament-Velasquez S.L."/>
            <person name="Kruys A."/>
            <person name="Hutchinson M.I."/>
            <person name="Powell A.J."/>
            <person name="Barry K."/>
            <person name="Miller A.N."/>
            <person name="Grigoriev I.V."/>
            <person name="Debuchy R."/>
            <person name="Gladieux P."/>
            <person name="Thoren M.H."/>
            <person name="Johannesson H."/>
        </authorList>
    </citation>
    <scope>NUCLEOTIDE SEQUENCE</scope>
    <source>
        <strain evidence="2">CBS 560.94</strain>
    </source>
</reference>
<accession>A0AAE0JD27</accession>
<dbReference type="Proteomes" id="UP001278500">
    <property type="component" value="Unassembled WGS sequence"/>
</dbReference>
<feature type="transmembrane region" description="Helical" evidence="1">
    <location>
        <begin position="213"/>
        <end position="232"/>
    </location>
</feature>
<dbReference type="RefSeq" id="XP_062680047.1">
    <property type="nucleotide sequence ID" value="XM_062826920.1"/>
</dbReference>
<dbReference type="EMBL" id="JAUEPP010000005">
    <property type="protein sequence ID" value="KAK3342254.1"/>
    <property type="molecule type" value="Genomic_DNA"/>
</dbReference>
<reference evidence="2" key="1">
    <citation type="journal article" date="2023" name="Mol. Phylogenet. Evol.">
        <title>Genome-scale phylogeny and comparative genomics of the fungal order Sordariales.</title>
        <authorList>
            <person name="Hensen N."/>
            <person name="Bonometti L."/>
            <person name="Westerberg I."/>
            <person name="Brannstrom I.O."/>
            <person name="Guillou S."/>
            <person name="Cros-Aarteil S."/>
            <person name="Calhoun S."/>
            <person name="Haridas S."/>
            <person name="Kuo A."/>
            <person name="Mondo S."/>
            <person name="Pangilinan J."/>
            <person name="Riley R."/>
            <person name="LaButti K."/>
            <person name="Andreopoulos B."/>
            <person name="Lipzen A."/>
            <person name="Chen C."/>
            <person name="Yan M."/>
            <person name="Daum C."/>
            <person name="Ng V."/>
            <person name="Clum A."/>
            <person name="Steindorff A."/>
            <person name="Ohm R.A."/>
            <person name="Martin F."/>
            <person name="Silar P."/>
            <person name="Natvig D.O."/>
            <person name="Lalanne C."/>
            <person name="Gautier V."/>
            <person name="Ament-Velasquez S.L."/>
            <person name="Kruys A."/>
            <person name="Hutchinson M.I."/>
            <person name="Powell A.J."/>
            <person name="Barry K."/>
            <person name="Miller A.N."/>
            <person name="Grigoriev I.V."/>
            <person name="Debuchy R."/>
            <person name="Gladieux P."/>
            <person name="Hiltunen Thoren M."/>
            <person name="Johannesson H."/>
        </authorList>
    </citation>
    <scope>NUCLEOTIDE SEQUENCE</scope>
    <source>
        <strain evidence="2">CBS 560.94</strain>
    </source>
</reference>
<dbReference type="GeneID" id="87864074"/>
<keyword evidence="3" id="KW-1185">Reference proteome</keyword>
<evidence type="ECO:0000313" key="3">
    <source>
        <dbReference type="Proteomes" id="UP001278500"/>
    </source>
</evidence>
<keyword evidence="1" id="KW-0812">Transmembrane</keyword>
<organism evidence="2 3">
    <name type="scientific">Neurospora tetraspora</name>
    <dbReference type="NCBI Taxonomy" id="94610"/>
    <lineage>
        <taxon>Eukaryota</taxon>
        <taxon>Fungi</taxon>
        <taxon>Dikarya</taxon>
        <taxon>Ascomycota</taxon>
        <taxon>Pezizomycotina</taxon>
        <taxon>Sordariomycetes</taxon>
        <taxon>Sordariomycetidae</taxon>
        <taxon>Sordariales</taxon>
        <taxon>Sordariaceae</taxon>
        <taxon>Neurospora</taxon>
    </lineage>
</organism>